<reference evidence="2 4" key="2">
    <citation type="submission" date="2023-07" db="EMBL/GenBank/DDBJ databases">
        <title>Genomic Encyclopedia of Type Strains, Phase IV (KMG-IV): sequencing the most valuable type-strain genomes for metagenomic binning, comparative biology and taxonomic classification.</title>
        <authorList>
            <person name="Goeker M."/>
        </authorList>
    </citation>
    <scope>NUCLEOTIDE SEQUENCE [LARGE SCALE GENOMIC DNA]</scope>
    <source>
        <strain evidence="2 4">DSM 338</strain>
    </source>
</reference>
<dbReference type="InterPro" id="IPR043137">
    <property type="entry name" value="GGT_ssub_C"/>
</dbReference>
<keyword evidence="2" id="KW-0378">Hydrolase</keyword>
<gene>
    <name evidence="1" type="primary">ggt</name>
    <name evidence="2" type="ORF">GGQ86_002110</name>
    <name evidence="1" type="ORF">XFLAVUS301_02810</name>
</gene>
<dbReference type="AlphaFoldDB" id="A0A9W6CJ68"/>
<proteinExistence type="predicted"/>
<dbReference type="Gene3D" id="1.10.246.130">
    <property type="match status" value="1"/>
</dbReference>
<dbReference type="InterPro" id="IPR043138">
    <property type="entry name" value="GGT_lsub"/>
</dbReference>
<dbReference type="EC" id="2.3.2.2" evidence="2"/>
<dbReference type="EMBL" id="JAVDPY010000003">
    <property type="protein sequence ID" value="MDR6333640.1"/>
    <property type="molecule type" value="Genomic_DNA"/>
</dbReference>
<organism evidence="1 3">
    <name type="scientific">Xanthobacter flavus</name>
    <dbReference type="NCBI Taxonomy" id="281"/>
    <lineage>
        <taxon>Bacteria</taxon>
        <taxon>Pseudomonadati</taxon>
        <taxon>Pseudomonadota</taxon>
        <taxon>Alphaproteobacteria</taxon>
        <taxon>Hyphomicrobiales</taxon>
        <taxon>Xanthobacteraceae</taxon>
        <taxon>Xanthobacter</taxon>
    </lineage>
</organism>
<dbReference type="PANTHER" id="PTHR43881">
    <property type="entry name" value="GAMMA-GLUTAMYLTRANSPEPTIDASE (AFU_ORTHOLOGUE AFUA_4G13580)"/>
    <property type="match status" value="1"/>
</dbReference>
<dbReference type="Gene3D" id="3.60.20.40">
    <property type="match status" value="1"/>
</dbReference>
<name>A0A9W6CJ68_XANFL</name>
<evidence type="ECO:0000313" key="3">
    <source>
        <dbReference type="Proteomes" id="UP001144397"/>
    </source>
</evidence>
<protein>
    <submittedName>
        <fullName evidence="1 2">Gamma-glutamyltranspeptidase</fullName>
        <ecNumber evidence="2">2.3.2.2</ecNumber>
        <ecNumber evidence="2">3.4.19.13</ecNumber>
    </submittedName>
</protein>
<dbReference type="InterPro" id="IPR029055">
    <property type="entry name" value="Ntn_hydrolases_N"/>
</dbReference>
<dbReference type="SUPFAM" id="SSF56235">
    <property type="entry name" value="N-terminal nucleophile aminohydrolases (Ntn hydrolases)"/>
    <property type="match status" value="1"/>
</dbReference>
<keyword evidence="2" id="KW-0808">Transferase</keyword>
<dbReference type="RefSeq" id="WP_281804809.1">
    <property type="nucleotide sequence ID" value="NZ_BSDO01000001.1"/>
</dbReference>
<sequence length="535" mass="57244">MLAAEEYESTHAARGIVAAPHHLAATAGQEVLAEGGNAIEAMIAAAAAIAVVYPHMNHVGGDGFWLIREPSGRVRYIEACGFAGSLATIARYHDLGFETIPTRGPNAAVTVPGAVGGWGMALDAARGHGGRMTLRRLLEPAIRYAREGVPVTRSQTRLTQEKKADLENVPGFAEVFLPGGAVPEEGTLQRQPRLADTLDHLAAAGLADFYRGDVGREMAFDLERIGSPVTRADLERYTARERPPLEMKIGGARLFNAPPPTQGLASLLILGLFDQLKVARAETFEHIHGLVEATKRAFLVRQQVVCDPEHLPYDPASFLEPKAVAQRAAKIDMGRALAWPHEAKPGDTIWMGAADASGLAVSYIQSIYFEFGSGCVLPSTGVLMQNRGVSFALDRKSLNPLMPGRRPFHTLNPALAELADGRILAYGTMGGEGQPQTQAAVFTRHAMFGVPLGEAIARPRWLLGRTWGDQETNLKLESRFDGNIVDRLLSVGHELVVLPEAYSDTMGHAGGVVIHTSGQLEGAHDPRADGGAAGV</sequence>
<dbReference type="InterPro" id="IPR052896">
    <property type="entry name" value="GGT-like_enzyme"/>
</dbReference>
<accession>A0A9W6CJ68</accession>
<dbReference type="GO" id="GO:0103068">
    <property type="term" value="F:leukotriene C4 gamma-glutamyl transferase activity"/>
    <property type="evidence" value="ECO:0007669"/>
    <property type="project" value="UniProtKB-EC"/>
</dbReference>
<comment type="caution">
    <text evidence="1">The sequence shown here is derived from an EMBL/GenBank/DDBJ whole genome shotgun (WGS) entry which is preliminary data.</text>
</comment>
<dbReference type="EMBL" id="BSDO01000001">
    <property type="protein sequence ID" value="GLI20607.1"/>
    <property type="molecule type" value="Genomic_DNA"/>
</dbReference>
<dbReference type="EC" id="3.4.19.13" evidence="2"/>
<dbReference type="GO" id="GO:0036374">
    <property type="term" value="F:glutathione hydrolase activity"/>
    <property type="evidence" value="ECO:0007669"/>
    <property type="project" value="UniProtKB-EC"/>
</dbReference>
<reference evidence="1" key="1">
    <citation type="submission" date="2022-12" db="EMBL/GenBank/DDBJ databases">
        <title>Reference genome sequencing for broad-spectrum identification of bacterial and archaeal isolates by mass spectrometry.</title>
        <authorList>
            <person name="Sekiguchi Y."/>
            <person name="Tourlousse D.M."/>
        </authorList>
    </citation>
    <scope>NUCLEOTIDE SEQUENCE</scope>
    <source>
        <strain evidence="1">301</strain>
    </source>
</reference>
<dbReference type="Pfam" id="PF01019">
    <property type="entry name" value="G_glu_transpept"/>
    <property type="match status" value="1"/>
</dbReference>
<dbReference type="PANTHER" id="PTHR43881:SF5">
    <property type="entry name" value="GAMMA-GLUTAMYLTRANSPEPTIDASE"/>
    <property type="match status" value="1"/>
</dbReference>
<keyword evidence="4" id="KW-1185">Reference proteome</keyword>
<evidence type="ECO:0000313" key="4">
    <source>
        <dbReference type="Proteomes" id="UP001245370"/>
    </source>
</evidence>
<dbReference type="PRINTS" id="PR01210">
    <property type="entry name" value="GGTRANSPTASE"/>
</dbReference>
<evidence type="ECO:0000313" key="2">
    <source>
        <dbReference type="EMBL" id="MDR6333640.1"/>
    </source>
</evidence>
<evidence type="ECO:0000313" key="1">
    <source>
        <dbReference type="EMBL" id="GLI20607.1"/>
    </source>
</evidence>
<keyword evidence="2" id="KW-0012">Acyltransferase</keyword>
<dbReference type="Proteomes" id="UP001144397">
    <property type="component" value="Unassembled WGS sequence"/>
</dbReference>
<dbReference type="GeneID" id="95761073"/>
<dbReference type="Proteomes" id="UP001245370">
    <property type="component" value="Unassembled WGS sequence"/>
</dbReference>